<dbReference type="SUPFAM" id="SSF52821">
    <property type="entry name" value="Rhodanese/Cell cycle control phosphatase"/>
    <property type="match status" value="1"/>
</dbReference>
<evidence type="ECO:0000259" key="1">
    <source>
        <dbReference type="PROSITE" id="PS50206"/>
    </source>
</evidence>
<dbReference type="PANTHER" id="PTHR43031:SF17">
    <property type="entry name" value="SULFURTRANSFERASE YTWF-RELATED"/>
    <property type="match status" value="1"/>
</dbReference>
<dbReference type="Proteomes" id="UP000092695">
    <property type="component" value="Chromosome"/>
</dbReference>
<proteinExistence type="predicted"/>
<dbReference type="Pfam" id="PF00581">
    <property type="entry name" value="Rhodanese"/>
    <property type="match status" value="1"/>
</dbReference>
<keyword evidence="3" id="KW-1185">Reference proteome</keyword>
<dbReference type="OrthoDB" id="9811849at2"/>
<dbReference type="AlphaFoldDB" id="A0A193LIB2"/>
<name>A0A193LIB2_9GAMM</name>
<reference evidence="2 3" key="1">
    <citation type="submission" date="2016-06" db="EMBL/GenBank/DDBJ databases">
        <title>Complete genome sequence of a deep-branching marine Gamma Proteobacterium Woeseia oceani type strain XK5.</title>
        <authorList>
            <person name="Mu D."/>
            <person name="Du Z."/>
        </authorList>
    </citation>
    <scope>NUCLEOTIDE SEQUENCE [LARGE SCALE GENOMIC DNA]</scope>
    <source>
        <strain evidence="2 3">XK5</strain>
    </source>
</reference>
<dbReference type="SMART" id="SM00450">
    <property type="entry name" value="RHOD"/>
    <property type="match status" value="1"/>
</dbReference>
<dbReference type="EMBL" id="CP016268">
    <property type="protein sequence ID" value="ANO52231.1"/>
    <property type="molecule type" value="Genomic_DNA"/>
</dbReference>
<accession>A0A193LIB2</accession>
<dbReference type="Gene3D" id="3.40.250.10">
    <property type="entry name" value="Rhodanese-like domain"/>
    <property type="match status" value="1"/>
</dbReference>
<protein>
    <recommendedName>
        <fullName evidence="1">Rhodanese domain-containing protein</fullName>
    </recommendedName>
</protein>
<sequence length="106" mass="11671">MFEELSPTEFKERSNSGELWQLLDVREPWELATASVPDAISIPMGEVADRLDELDREQPVAVLCHSGGRSARVAGLLAQTGFSRVANISGGIDAWSQQLDSQIPRY</sequence>
<dbReference type="KEGG" id="woc:BA177_14445"/>
<dbReference type="RefSeq" id="WP_068617351.1">
    <property type="nucleotide sequence ID" value="NZ_CP016268.1"/>
</dbReference>
<dbReference type="InterPro" id="IPR050229">
    <property type="entry name" value="GlpE_sulfurtransferase"/>
</dbReference>
<dbReference type="InterPro" id="IPR001763">
    <property type="entry name" value="Rhodanese-like_dom"/>
</dbReference>
<evidence type="ECO:0000313" key="2">
    <source>
        <dbReference type="EMBL" id="ANO52231.1"/>
    </source>
</evidence>
<dbReference type="STRING" id="1548547.BA177_14445"/>
<evidence type="ECO:0000313" key="3">
    <source>
        <dbReference type="Proteomes" id="UP000092695"/>
    </source>
</evidence>
<dbReference type="InterPro" id="IPR036873">
    <property type="entry name" value="Rhodanese-like_dom_sf"/>
</dbReference>
<feature type="domain" description="Rhodanese" evidence="1">
    <location>
        <begin position="16"/>
        <end position="104"/>
    </location>
</feature>
<organism evidence="2 3">
    <name type="scientific">Woeseia oceani</name>
    <dbReference type="NCBI Taxonomy" id="1548547"/>
    <lineage>
        <taxon>Bacteria</taxon>
        <taxon>Pseudomonadati</taxon>
        <taxon>Pseudomonadota</taxon>
        <taxon>Gammaproteobacteria</taxon>
        <taxon>Woeseiales</taxon>
        <taxon>Woeseiaceae</taxon>
        <taxon>Woeseia</taxon>
    </lineage>
</organism>
<dbReference type="PROSITE" id="PS50206">
    <property type="entry name" value="RHODANESE_3"/>
    <property type="match status" value="1"/>
</dbReference>
<dbReference type="PANTHER" id="PTHR43031">
    <property type="entry name" value="FAD-DEPENDENT OXIDOREDUCTASE"/>
    <property type="match status" value="1"/>
</dbReference>
<gene>
    <name evidence="2" type="ORF">BA177_14445</name>
</gene>